<dbReference type="Gene3D" id="1.10.472.10">
    <property type="entry name" value="Cyclin-like"/>
    <property type="match status" value="1"/>
</dbReference>
<evidence type="ECO:0000256" key="2">
    <source>
        <dbReference type="ARBA" id="ARBA00023015"/>
    </source>
</evidence>
<dbReference type="InterPro" id="IPR013763">
    <property type="entry name" value="Cyclin-like_dom"/>
</dbReference>
<evidence type="ECO:0000256" key="1">
    <source>
        <dbReference type="ARBA" id="ARBA00022737"/>
    </source>
</evidence>
<dbReference type="Gene3D" id="1.10.472.170">
    <property type="match status" value="1"/>
</dbReference>
<feature type="domain" description="Cyclin-like" evidence="4">
    <location>
        <begin position="175"/>
        <end position="256"/>
    </location>
</feature>
<dbReference type="InterPro" id="IPR036915">
    <property type="entry name" value="Cyclin-like_sf"/>
</dbReference>
<keyword evidence="2" id="KW-0805">Transcription regulation</keyword>
<keyword evidence="3" id="KW-0804">Transcription</keyword>
<dbReference type="InterPro" id="IPR013150">
    <property type="entry name" value="TFIIB_cyclin"/>
</dbReference>
<keyword evidence="1" id="KW-0677">Repeat</keyword>
<evidence type="ECO:0000313" key="5">
    <source>
        <dbReference type="EMBL" id="OIR21743.1"/>
    </source>
</evidence>
<organism evidence="5 6">
    <name type="scientific">Marine Group III euryarchaeote CG-Epi4</name>
    <dbReference type="NCBI Taxonomy" id="1888998"/>
    <lineage>
        <taxon>Archaea</taxon>
        <taxon>Methanobacteriati</taxon>
        <taxon>Thermoplasmatota</taxon>
        <taxon>Thermoplasmata</taxon>
        <taxon>Candidatus Thermoprofundales</taxon>
    </lineage>
</organism>
<dbReference type="PANTHER" id="PTHR11618:SF13">
    <property type="entry name" value="TRANSCRIPTION INITIATION FACTOR IIB"/>
    <property type="match status" value="1"/>
</dbReference>
<feature type="domain" description="Cyclin-like" evidence="4">
    <location>
        <begin position="81"/>
        <end position="162"/>
    </location>
</feature>
<dbReference type="Proteomes" id="UP000183375">
    <property type="component" value="Unassembled WGS sequence"/>
</dbReference>
<dbReference type="Pfam" id="PF00382">
    <property type="entry name" value="TFIIB"/>
    <property type="match status" value="2"/>
</dbReference>
<proteinExistence type="predicted"/>
<dbReference type="InterPro" id="IPR000812">
    <property type="entry name" value="TFIIB"/>
</dbReference>
<gene>
    <name evidence="5" type="ORF">BEU01_00285</name>
</gene>
<dbReference type="EMBL" id="MIYX01000001">
    <property type="protein sequence ID" value="OIR21743.1"/>
    <property type="molecule type" value="Genomic_DNA"/>
</dbReference>
<accession>A0A1J5TL95</accession>
<dbReference type="PANTHER" id="PTHR11618">
    <property type="entry name" value="TRANSCRIPTION INITIATION FACTOR IIB-RELATED"/>
    <property type="match status" value="1"/>
</dbReference>
<comment type="caution">
    <text evidence="5">The sequence shown here is derived from an EMBL/GenBank/DDBJ whole genome shotgun (WGS) entry which is preliminary data.</text>
</comment>
<dbReference type="GO" id="GO:0070897">
    <property type="term" value="P:transcription preinitiation complex assembly"/>
    <property type="evidence" value="ECO:0007669"/>
    <property type="project" value="InterPro"/>
</dbReference>
<dbReference type="GO" id="GO:0097550">
    <property type="term" value="C:transcription preinitiation complex"/>
    <property type="evidence" value="ECO:0007669"/>
    <property type="project" value="TreeGrafter"/>
</dbReference>
<dbReference type="SMART" id="SM00385">
    <property type="entry name" value="CYCLIN"/>
    <property type="match status" value="2"/>
</dbReference>
<evidence type="ECO:0000256" key="3">
    <source>
        <dbReference type="ARBA" id="ARBA00023163"/>
    </source>
</evidence>
<dbReference type="PRINTS" id="PR00685">
    <property type="entry name" value="TIFACTORIIB"/>
</dbReference>
<dbReference type="AlphaFoldDB" id="A0A1J5TL95"/>
<name>A0A1J5TL95_9ARCH</name>
<evidence type="ECO:0000259" key="4">
    <source>
        <dbReference type="SMART" id="SM00385"/>
    </source>
</evidence>
<reference evidence="5 6" key="1">
    <citation type="submission" date="2016-08" db="EMBL/GenBank/DDBJ databases">
        <title>New Insights into Marine Group III Euryarchaeota, from dark to light.</title>
        <authorList>
            <person name="Haro-Moreno J.M."/>
            <person name="Rodriguez-Valera F."/>
            <person name="Lopez-Garcia P."/>
            <person name="Moreira D."/>
            <person name="Martin-Cuadrado A.B."/>
        </authorList>
    </citation>
    <scope>NUCLEOTIDE SEQUENCE [LARGE SCALE GENOMIC DNA]</scope>
    <source>
        <strain evidence="5">CG-Epi4</strain>
    </source>
</reference>
<dbReference type="SUPFAM" id="SSF47954">
    <property type="entry name" value="Cyclin-like"/>
    <property type="match status" value="2"/>
</dbReference>
<dbReference type="GO" id="GO:0017025">
    <property type="term" value="F:TBP-class protein binding"/>
    <property type="evidence" value="ECO:0007669"/>
    <property type="project" value="InterPro"/>
</dbReference>
<protein>
    <recommendedName>
        <fullName evidence="4">Cyclin-like domain-containing protein</fullName>
    </recommendedName>
</protein>
<sequence length="261" mass="28957">MKCPECSNEKIISEGDGIMSCSSCSLIFDSGPQWMKYKPAKTTKTKSKEVKVTASSGTVLKWQNEIRTNVSLGKNILLASEEINRISELLKLDNKVVESGLEIFSSSSKKGIVRGRSTQKVAAASIFTACRVSNLPITLDEIANLCNLNRNELSKLHRLIKRKLKLKINISSSITFLPKFTEKLALPKNVETEAKEIIRSVENSEYRQGISPIALLGASIYLACKKTKVRRSQLEIAKTLGTSEVTLRNRAKEINSLIKLL</sequence>
<evidence type="ECO:0000313" key="6">
    <source>
        <dbReference type="Proteomes" id="UP000183375"/>
    </source>
</evidence>